<evidence type="ECO:0000256" key="5">
    <source>
        <dbReference type="ARBA" id="ARBA00023136"/>
    </source>
</evidence>
<feature type="transmembrane region" description="Helical" evidence="6">
    <location>
        <begin position="108"/>
        <end position="131"/>
    </location>
</feature>
<keyword evidence="2" id="KW-1003">Cell membrane</keyword>
<organism evidence="8 9">
    <name type="scientific">Mucilaginibacter ginsenosidivorax</name>
    <dbReference type="NCBI Taxonomy" id="862126"/>
    <lineage>
        <taxon>Bacteria</taxon>
        <taxon>Pseudomonadati</taxon>
        <taxon>Bacteroidota</taxon>
        <taxon>Sphingobacteriia</taxon>
        <taxon>Sphingobacteriales</taxon>
        <taxon>Sphingobacteriaceae</taxon>
        <taxon>Mucilaginibacter</taxon>
    </lineage>
</organism>
<feature type="transmembrane region" description="Helical" evidence="6">
    <location>
        <begin position="214"/>
        <end position="234"/>
    </location>
</feature>
<gene>
    <name evidence="8" type="ORF">FSB76_10020</name>
</gene>
<evidence type="ECO:0000256" key="1">
    <source>
        <dbReference type="ARBA" id="ARBA00004651"/>
    </source>
</evidence>
<protein>
    <recommendedName>
        <fullName evidence="7">Cytochrome b561 bacterial/Ni-hydrogenase domain-containing protein</fullName>
    </recommendedName>
</protein>
<dbReference type="PANTHER" id="PTHR30485">
    <property type="entry name" value="NI/FE-HYDROGENASE 1 B-TYPE CYTOCHROME SUBUNIT"/>
    <property type="match status" value="1"/>
</dbReference>
<dbReference type="Pfam" id="PF01292">
    <property type="entry name" value="Ni_hydr_CYTB"/>
    <property type="match status" value="1"/>
</dbReference>
<evidence type="ECO:0000256" key="2">
    <source>
        <dbReference type="ARBA" id="ARBA00022475"/>
    </source>
</evidence>
<dbReference type="GO" id="GO:0020037">
    <property type="term" value="F:heme binding"/>
    <property type="evidence" value="ECO:0007669"/>
    <property type="project" value="TreeGrafter"/>
</dbReference>
<dbReference type="RefSeq" id="WP_147053442.1">
    <property type="nucleotide sequence ID" value="NZ_CP042437.1"/>
</dbReference>
<feature type="domain" description="Cytochrome b561 bacterial/Ni-hydrogenase" evidence="7">
    <location>
        <begin position="15"/>
        <end position="243"/>
    </location>
</feature>
<dbReference type="InterPro" id="IPR016174">
    <property type="entry name" value="Di-haem_cyt_TM"/>
</dbReference>
<keyword evidence="4 6" id="KW-1133">Transmembrane helix</keyword>
<evidence type="ECO:0000313" key="8">
    <source>
        <dbReference type="EMBL" id="QEC76265.1"/>
    </source>
</evidence>
<dbReference type="OrthoDB" id="197262at2"/>
<dbReference type="PANTHER" id="PTHR30485:SF1">
    <property type="entry name" value="CYTOCHROME YDHU-RELATED"/>
    <property type="match status" value="1"/>
</dbReference>
<dbReference type="InterPro" id="IPR011577">
    <property type="entry name" value="Cyt_b561_bac/Ni-Hgenase"/>
</dbReference>
<evidence type="ECO:0000256" key="3">
    <source>
        <dbReference type="ARBA" id="ARBA00022692"/>
    </source>
</evidence>
<dbReference type="EMBL" id="CP042437">
    <property type="protein sequence ID" value="QEC76265.1"/>
    <property type="molecule type" value="Genomic_DNA"/>
</dbReference>
<keyword evidence="9" id="KW-1185">Reference proteome</keyword>
<accession>A0A5B8W017</accession>
<dbReference type="AlphaFoldDB" id="A0A5B8W017"/>
<dbReference type="KEGG" id="mgk:FSB76_10020"/>
<evidence type="ECO:0000313" key="9">
    <source>
        <dbReference type="Proteomes" id="UP000321362"/>
    </source>
</evidence>
<evidence type="ECO:0000259" key="7">
    <source>
        <dbReference type="Pfam" id="PF01292"/>
    </source>
</evidence>
<dbReference type="GO" id="GO:0022904">
    <property type="term" value="P:respiratory electron transport chain"/>
    <property type="evidence" value="ECO:0007669"/>
    <property type="project" value="InterPro"/>
</dbReference>
<proteinExistence type="predicted"/>
<sequence>MNLSQSTKTEVVPHKPWVKGAHFIITLSFLALTVSGFVILMSHPRLYWGKAGNDLTPALFELPISRNYHHGGWDKSIPFKHVTGRQVTAARTYDIFNENGWGRSTHFLAAWFMVLTGIIYFIAGFYSGHFWRNLVPRRREFSLKLLCRDVAAHLRRHMHYTGKYGLLQKITYLSVIFLLFPLVILTGFTMSPAITASYPFLLKIFFGHQSARTIHFFAAVLLLLFLLVHVVMVARSGFKRNIWAITFGR</sequence>
<dbReference type="SUPFAM" id="SSF81342">
    <property type="entry name" value="Transmembrane di-heme cytochromes"/>
    <property type="match status" value="1"/>
</dbReference>
<keyword evidence="5 6" id="KW-0472">Membrane</keyword>
<name>A0A5B8W017_9SPHI</name>
<comment type="subcellular location">
    <subcellularLocation>
        <location evidence="1">Cell membrane</location>
        <topology evidence="1">Multi-pass membrane protein</topology>
    </subcellularLocation>
</comment>
<evidence type="ECO:0000256" key="4">
    <source>
        <dbReference type="ARBA" id="ARBA00022989"/>
    </source>
</evidence>
<keyword evidence="3 6" id="KW-0812">Transmembrane</keyword>
<dbReference type="GO" id="GO:0005886">
    <property type="term" value="C:plasma membrane"/>
    <property type="evidence" value="ECO:0007669"/>
    <property type="project" value="UniProtKB-SubCell"/>
</dbReference>
<reference evidence="8 9" key="1">
    <citation type="journal article" date="2013" name="J. Microbiol.">
        <title>Mucilaginibacter ginsenosidivorax sp. nov., with ginsenoside converting activity isolated from sediment.</title>
        <authorList>
            <person name="Kim J.K."/>
            <person name="Choi T.E."/>
            <person name="Liu Q.M."/>
            <person name="Park H.Y."/>
            <person name="Yi T.H."/>
            <person name="Yoon M.H."/>
            <person name="Kim S.C."/>
            <person name="Im W.T."/>
        </authorList>
    </citation>
    <scope>NUCLEOTIDE SEQUENCE [LARGE SCALE GENOMIC DNA]</scope>
    <source>
        <strain evidence="8 9">KHI28</strain>
    </source>
</reference>
<feature type="transmembrane region" description="Helical" evidence="6">
    <location>
        <begin position="170"/>
        <end position="194"/>
    </location>
</feature>
<dbReference type="InterPro" id="IPR051542">
    <property type="entry name" value="Hydrogenase_cytochrome"/>
</dbReference>
<dbReference type="GO" id="GO:0009055">
    <property type="term" value="F:electron transfer activity"/>
    <property type="evidence" value="ECO:0007669"/>
    <property type="project" value="InterPro"/>
</dbReference>
<feature type="transmembrane region" description="Helical" evidence="6">
    <location>
        <begin position="21"/>
        <end position="41"/>
    </location>
</feature>
<dbReference type="Gene3D" id="1.20.950.20">
    <property type="entry name" value="Transmembrane di-heme cytochromes, Chain C"/>
    <property type="match status" value="1"/>
</dbReference>
<dbReference type="Proteomes" id="UP000321362">
    <property type="component" value="Chromosome"/>
</dbReference>
<evidence type="ECO:0000256" key="6">
    <source>
        <dbReference type="SAM" id="Phobius"/>
    </source>
</evidence>